<evidence type="ECO:0000259" key="3">
    <source>
        <dbReference type="Pfam" id="PF17853"/>
    </source>
</evidence>
<dbReference type="EMBL" id="BAAAHE010000035">
    <property type="protein sequence ID" value="GAA0629327.1"/>
    <property type="molecule type" value="Genomic_DNA"/>
</dbReference>
<evidence type="ECO:0000313" key="4">
    <source>
        <dbReference type="EMBL" id="GAA0629327.1"/>
    </source>
</evidence>
<gene>
    <name evidence="4" type="ORF">GCM10009547_36220</name>
</gene>
<keyword evidence="5" id="KW-1185">Reference proteome</keyword>
<dbReference type="Gene3D" id="1.10.10.2840">
    <property type="entry name" value="PucR C-terminal helix-turn-helix domain"/>
    <property type="match status" value="1"/>
</dbReference>
<dbReference type="PANTHER" id="PTHR33744">
    <property type="entry name" value="CARBOHYDRATE DIACID REGULATOR"/>
    <property type="match status" value="1"/>
</dbReference>
<reference evidence="4 5" key="1">
    <citation type="journal article" date="2019" name="Int. J. Syst. Evol. Microbiol.">
        <title>The Global Catalogue of Microorganisms (GCM) 10K type strain sequencing project: providing services to taxonomists for standard genome sequencing and annotation.</title>
        <authorList>
            <consortium name="The Broad Institute Genomics Platform"/>
            <consortium name="The Broad Institute Genome Sequencing Center for Infectious Disease"/>
            <person name="Wu L."/>
            <person name="Ma J."/>
        </authorList>
    </citation>
    <scope>NUCLEOTIDE SEQUENCE [LARGE SCALE GENOMIC DNA]</scope>
    <source>
        <strain evidence="4 5">JCM 10671</strain>
    </source>
</reference>
<comment type="similarity">
    <text evidence="1">Belongs to the CdaR family.</text>
</comment>
<feature type="domain" description="PucR C-terminal helix-turn-helix" evidence="2">
    <location>
        <begin position="458"/>
        <end position="516"/>
    </location>
</feature>
<sequence length="525" mass="55565">MADEDEVARLRRQLSDLHGLFVLGMLMTETRDADEIVALALGSAPALGPCSSVEAQLEAGSEDEVARPATAWSAAYPLHGPGGLRGHLVVGADAPPPAEAEFLWRVLAHQTGTSLANAELHQQALAEAAAADAAKERLAATVSDLERTVEIHEALARVSAAGGGEAGIAAAVAELTGRGVAVEDRFGNLRAWAGPGRPDPYPKPDRRARAELIRRAQAEGRPLRADGRLLALAQPRDDVLGVLVLADPDGDAGPLDTVALQHGAVVLAMELAHVRTLAETELRLRRDLVSDLTTGTDAAGAHLRAQALGHDLHQPHQVLAIGGAETDELADAVDAAVTRLGLTALTGRRSDTVLLLAAAPVPTADLLAAVGDRLARAVAIGVGRVCSAPADYPDSCREALLALDVRLNSADPHGATTYADLGIFRLLAAGGPNPELDAFVQQWLGALLEYDARHRSDLVRTLIEYLERGGNYDETAQAVAVHRSTLRYRLQRIREISGYDLADVDSRFNLHVATRAWRILQGAPR</sequence>
<evidence type="ECO:0000256" key="1">
    <source>
        <dbReference type="ARBA" id="ARBA00006754"/>
    </source>
</evidence>
<evidence type="ECO:0008006" key="6">
    <source>
        <dbReference type="Google" id="ProtNLM"/>
    </source>
</evidence>
<name>A0ABN1H5C6_9ACTN</name>
<organism evidence="4 5">
    <name type="scientific">Sporichthya brevicatena</name>
    <dbReference type="NCBI Taxonomy" id="171442"/>
    <lineage>
        <taxon>Bacteria</taxon>
        <taxon>Bacillati</taxon>
        <taxon>Actinomycetota</taxon>
        <taxon>Actinomycetes</taxon>
        <taxon>Sporichthyales</taxon>
        <taxon>Sporichthyaceae</taxon>
        <taxon>Sporichthya</taxon>
    </lineage>
</organism>
<proteinExistence type="inferred from homology"/>
<dbReference type="InterPro" id="IPR042070">
    <property type="entry name" value="PucR_C-HTH_sf"/>
</dbReference>
<evidence type="ECO:0000259" key="2">
    <source>
        <dbReference type="Pfam" id="PF13556"/>
    </source>
</evidence>
<dbReference type="Pfam" id="PF13556">
    <property type="entry name" value="HTH_30"/>
    <property type="match status" value="1"/>
</dbReference>
<accession>A0ABN1H5C6</accession>
<dbReference type="InterPro" id="IPR041522">
    <property type="entry name" value="CdaR_GGDEF"/>
</dbReference>
<dbReference type="Pfam" id="PF17853">
    <property type="entry name" value="GGDEF_2"/>
    <property type="match status" value="1"/>
</dbReference>
<dbReference type="InterPro" id="IPR051448">
    <property type="entry name" value="CdaR-like_regulators"/>
</dbReference>
<comment type="caution">
    <text evidence="4">The sequence shown here is derived from an EMBL/GenBank/DDBJ whole genome shotgun (WGS) entry which is preliminary data.</text>
</comment>
<evidence type="ECO:0000313" key="5">
    <source>
        <dbReference type="Proteomes" id="UP001500957"/>
    </source>
</evidence>
<feature type="domain" description="CdaR GGDEF-like" evidence="3">
    <location>
        <begin position="300"/>
        <end position="405"/>
    </location>
</feature>
<dbReference type="InterPro" id="IPR025736">
    <property type="entry name" value="PucR_C-HTH_dom"/>
</dbReference>
<dbReference type="RefSeq" id="WP_344607327.1">
    <property type="nucleotide sequence ID" value="NZ_BAAAHE010000035.1"/>
</dbReference>
<dbReference type="Proteomes" id="UP001500957">
    <property type="component" value="Unassembled WGS sequence"/>
</dbReference>
<dbReference type="PANTHER" id="PTHR33744:SF1">
    <property type="entry name" value="DNA-BINDING TRANSCRIPTIONAL ACTIVATOR ADER"/>
    <property type="match status" value="1"/>
</dbReference>
<protein>
    <recommendedName>
        <fullName evidence="6">Transcriptional regulator</fullName>
    </recommendedName>
</protein>